<dbReference type="Gene3D" id="3.30.1380.10">
    <property type="match status" value="1"/>
</dbReference>
<feature type="domain" description="D-alanyl-D-alanine carboxypeptidase-like core" evidence="1">
    <location>
        <begin position="26"/>
        <end position="181"/>
    </location>
</feature>
<dbReference type="Pfam" id="PF02557">
    <property type="entry name" value="VanY"/>
    <property type="match status" value="1"/>
</dbReference>
<evidence type="ECO:0000313" key="3">
    <source>
        <dbReference type="Proteomes" id="UP001500795"/>
    </source>
</evidence>
<dbReference type="PANTHER" id="PTHR34385">
    <property type="entry name" value="D-ALANYL-D-ALANINE CARBOXYPEPTIDASE"/>
    <property type="match status" value="1"/>
</dbReference>
<keyword evidence="3" id="KW-1185">Reference proteome</keyword>
<sequence length="228" mass="25038">MSQAGISNDALLGLSEDHLVSLADGHRLRPGAAAAFVKLQAAAAAAGFNLVPASSFRSFERQMAIWNGKFDGSRPLLDADSRPLDALSLDEPRRIAAILHWSALPGTSRHHWGTDLDVYDPALLPTGALLRLEPWEYGPDGYFYPLTKWLDANLTRFGFFRPYRLPLGGVAVEPWHLSYRPLARPCAARLTPTLVAAAISTRPVAGKAHILTLLDEIFARYVRNITED</sequence>
<evidence type="ECO:0000259" key="1">
    <source>
        <dbReference type="Pfam" id="PF02557"/>
    </source>
</evidence>
<gene>
    <name evidence="2" type="ORF">GCM10022394_11180</name>
</gene>
<dbReference type="InterPro" id="IPR052179">
    <property type="entry name" value="DD-CPase-like"/>
</dbReference>
<accession>A0ABP6VD05</accession>
<dbReference type="EMBL" id="BAABCX010000001">
    <property type="protein sequence ID" value="GAA3533472.1"/>
    <property type="molecule type" value="Genomic_DNA"/>
</dbReference>
<name>A0ABP6VD05_9GAMM</name>
<dbReference type="CDD" id="cd14847">
    <property type="entry name" value="DD-carboxypeptidase_like"/>
    <property type="match status" value="1"/>
</dbReference>
<dbReference type="PANTHER" id="PTHR34385:SF1">
    <property type="entry name" value="PEPTIDOGLYCAN L-ALANYL-D-GLUTAMATE ENDOPEPTIDASE CWLK"/>
    <property type="match status" value="1"/>
</dbReference>
<comment type="caution">
    <text evidence="2">The sequence shown here is derived from an EMBL/GenBank/DDBJ whole genome shotgun (WGS) entry which is preliminary data.</text>
</comment>
<protein>
    <submittedName>
        <fullName evidence="2">M15 family metallopeptidase</fullName>
    </submittedName>
</protein>
<proteinExistence type="predicted"/>
<dbReference type="InterPro" id="IPR003709">
    <property type="entry name" value="VanY-like_core_dom"/>
</dbReference>
<dbReference type="SUPFAM" id="SSF55166">
    <property type="entry name" value="Hedgehog/DD-peptidase"/>
    <property type="match status" value="1"/>
</dbReference>
<reference evidence="3" key="1">
    <citation type="journal article" date="2019" name="Int. J. Syst. Evol. Microbiol.">
        <title>The Global Catalogue of Microorganisms (GCM) 10K type strain sequencing project: providing services to taxonomists for standard genome sequencing and annotation.</title>
        <authorList>
            <consortium name="The Broad Institute Genomics Platform"/>
            <consortium name="The Broad Institute Genome Sequencing Center for Infectious Disease"/>
            <person name="Wu L."/>
            <person name="Ma J."/>
        </authorList>
    </citation>
    <scope>NUCLEOTIDE SEQUENCE [LARGE SCALE GENOMIC DNA]</scope>
    <source>
        <strain evidence="3">JCM 17110</strain>
    </source>
</reference>
<dbReference type="Proteomes" id="UP001500795">
    <property type="component" value="Unassembled WGS sequence"/>
</dbReference>
<evidence type="ECO:0000313" key="2">
    <source>
        <dbReference type="EMBL" id="GAA3533472.1"/>
    </source>
</evidence>
<dbReference type="InterPro" id="IPR009045">
    <property type="entry name" value="Zn_M74/Hedgehog-like"/>
</dbReference>
<organism evidence="2 3">
    <name type="scientific">Zobellella aerophila</name>
    <dbReference type="NCBI Taxonomy" id="870480"/>
    <lineage>
        <taxon>Bacteria</taxon>
        <taxon>Pseudomonadati</taxon>
        <taxon>Pseudomonadota</taxon>
        <taxon>Gammaproteobacteria</taxon>
        <taxon>Aeromonadales</taxon>
        <taxon>Aeromonadaceae</taxon>
        <taxon>Zobellella</taxon>
    </lineage>
</organism>